<comment type="caution">
    <text evidence="5">The sequence shown here is derived from an EMBL/GenBank/DDBJ whole genome shotgun (WGS) entry which is preliminary data.</text>
</comment>
<dbReference type="Pfam" id="PF07702">
    <property type="entry name" value="UTRA"/>
    <property type="match status" value="1"/>
</dbReference>
<dbReference type="InterPro" id="IPR000524">
    <property type="entry name" value="Tscrpt_reg_HTH_GntR"/>
</dbReference>
<dbReference type="InterPro" id="IPR036388">
    <property type="entry name" value="WH-like_DNA-bd_sf"/>
</dbReference>
<dbReference type="AlphaFoldDB" id="A0A7W8AFA4"/>
<protein>
    <submittedName>
        <fullName evidence="5">GntR family transcriptional regulator</fullName>
    </submittedName>
</protein>
<keyword evidence="1" id="KW-0805">Transcription regulation</keyword>
<evidence type="ECO:0000313" key="6">
    <source>
        <dbReference type="Proteomes" id="UP000568380"/>
    </source>
</evidence>
<evidence type="ECO:0000313" key="5">
    <source>
        <dbReference type="EMBL" id="MBB5085063.1"/>
    </source>
</evidence>
<dbReference type="InterPro" id="IPR036390">
    <property type="entry name" value="WH_DNA-bd_sf"/>
</dbReference>
<dbReference type="SUPFAM" id="SSF46785">
    <property type="entry name" value="Winged helix' DNA-binding domain"/>
    <property type="match status" value="1"/>
</dbReference>
<keyword evidence="6" id="KW-1185">Reference proteome</keyword>
<accession>A0A7W8AFA4</accession>
<dbReference type="Pfam" id="PF00392">
    <property type="entry name" value="GntR"/>
    <property type="match status" value="1"/>
</dbReference>
<dbReference type="Gene3D" id="3.40.1410.10">
    <property type="entry name" value="Chorismate lyase-like"/>
    <property type="match status" value="2"/>
</dbReference>
<dbReference type="GO" id="GO:0045892">
    <property type="term" value="P:negative regulation of DNA-templated transcription"/>
    <property type="evidence" value="ECO:0007669"/>
    <property type="project" value="TreeGrafter"/>
</dbReference>
<dbReference type="SUPFAM" id="SSF64288">
    <property type="entry name" value="Chorismate lyase-like"/>
    <property type="match status" value="1"/>
</dbReference>
<name>A0A7W8AFA4_9ACTN</name>
<sequence length="221" mass="24719">MAEPAYVRIAGEYARRIRAGELPSGIQLPSYAEIAQQSGVSDIVVRQAIQLLQRQGLVRSVPRRGIFVASRPNLVRVSPERQMETAERSFEHESDRDVAVERDTAQIAATDELAEAFDLSAGEEVMHVITRASEDGRPISISDTYHPLDIADISEAVYLEETLSDQLPTQAHANWLGTAPGDLVQTVHQRFLADDGRPVMISDISYPRDRYDAFVFRMRLK</sequence>
<keyword evidence="2" id="KW-0238">DNA-binding</keyword>
<dbReference type="PANTHER" id="PTHR44846">
    <property type="entry name" value="MANNOSYL-D-GLYCERATE TRANSPORT/METABOLISM SYSTEM REPRESSOR MNGR-RELATED"/>
    <property type="match status" value="1"/>
</dbReference>
<gene>
    <name evidence="5" type="ORF">HNR40_010576</name>
</gene>
<dbReference type="InterPro" id="IPR028978">
    <property type="entry name" value="Chorismate_lyase_/UTRA_dom_sf"/>
</dbReference>
<dbReference type="Proteomes" id="UP000568380">
    <property type="component" value="Unassembled WGS sequence"/>
</dbReference>
<dbReference type="EMBL" id="JACHIN010000030">
    <property type="protein sequence ID" value="MBB5085063.1"/>
    <property type="molecule type" value="Genomic_DNA"/>
</dbReference>
<dbReference type="Gene3D" id="1.10.10.10">
    <property type="entry name" value="Winged helix-like DNA-binding domain superfamily/Winged helix DNA-binding domain"/>
    <property type="match status" value="1"/>
</dbReference>
<evidence type="ECO:0000256" key="1">
    <source>
        <dbReference type="ARBA" id="ARBA00023015"/>
    </source>
</evidence>
<dbReference type="RefSeq" id="WP_184976172.1">
    <property type="nucleotide sequence ID" value="NZ_JACHIN010000030.1"/>
</dbReference>
<keyword evidence="3" id="KW-0804">Transcription</keyword>
<dbReference type="InterPro" id="IPR050679">
    <property type="entry name" value="Bact_HTH_transcr_reg"/>
</dbReference>
<dbReference type="PANTHER" id="PTHR44846:SF17">
    <property type="entry name" value="GNTR-FAMILY TRANSCRIPTIONAL REGULATOR"/>
    <property type="match status" value="1"/>
</dbReference>
<organism evidence="5 6">
    <name type="scientific">Nonomuraea endophytica</name>
    <dbReference type="NCBI Taxonomy" id="714136"/>
    <lineage>
        <taxon>Bacteria</taxon>
        <taxon>Bacillati</taxon>
        <taxon>Actinomycetota</taxon>
        <taxon>Actinomycetes</taxon>
        <taxon>Streptosporangiales</taxon>
        <taxon>Streptosporangiaceae</taxon>
        <taxon>Nonomuraea</taxon>
    </lineage>
</organism>
<proteinExistence type="predicted"/>
<dbReference type="PROSITE" id="PS50949">
    <property type="entry name" value="HTH_GNTR"/>
    <property type="match status" value="1"/>
</dbReference>
<evidence type="ECO:0000256" key="3">
    <source>
        <dbReference type="ARBA" id="ARBA00023163"/>
    </source>
</evidence>
<evidence type="ECO:0000259" key="4">
    <source>
        <dbReference type="PROSITE" id="PS50949"/>
    </source>
</evidence>
<dbReference type="CDD" id="cd07377">
    <property type="entry name" value="WHTH_GntR"/>
    <property type="match status" value="1"/>
</dbReference>
<feature type="domain" description="HTH gntR-type" evidence="4">
    <location>
        <begin position="3"/>
        <end position="71"/>
    </location>
</feature>
<dbReference type="InterPro" id="IPR011663">
    <property type="entry name" value="UTRA"/>
</dbReference>
<dbReference type="GO" id="GO:0003700">
    <property type="term" value="F:DNA-binding transcription factor activity"/>
    <property type="evidence" value="ECO:0007669"/>
    <property type="project" value="InterPro"/>
</dbReference>
<evidence type="ECO:0000256" key="2">
    <source>
        <dbReference type="ARBA" id="ARBA00023125"/>
    </source>
</evidence>
<dbReference type="SMART" id="SM00866">
    <property type="entry name" value="UTRA"/>
    <property type="match status" value="1"/>
</dbReference>
<reference evidence="5 6" key="1">
    <citation type="submission" date="2020-08" db="EMBL/GenBank/DDBJ databases">
        <title>Genomic Encyclopedia of Type Strains, Phase IV (KMG-IV): sequencing the most valuable type-strain genomes for metagenomic binning, comparative biology and taxonomic classification.</title>
        <authorList>
            <person name="Goeker M."/>
        </authorList>
    </citation>
    <scope>NUCLEOTIDE SEQUENCE [LARGE SCALE GENOMIC DNA]</scope>
    <source>
        <strain evidence="5 6">DSM 45385</strain>
    </source>
</reference>
<dbReference type="GO" id="GO:0003677">
    <property type="term" value="F:DNA binding"/>
    <property type="evidence" value="ECO:0007669"/>
    <property type="project" value="UniProtKB-KW"/>
</dbReference>
<dbReference type="SMART" id="SM00345">
    <property type="entry name" value="HTH_GNTR"/>
    <property type="match status" value="1"/>
</dbReference>